<name>A0A175WGT6_9PEZI</name>
<comment type="caution">
    <text evidence="1">The sequence shown here is derived from an EMBL/GenBank/DDBJ whole genome shotgun (WGS) entry which is preliminary data.</text>
</comment>
<reference evidence="1 2" key="1">
    <citation type="journal article" date="2016" name="Genome Announc.">
        <title>Genome Sequence of Madurella mycetomatis mm55, Isolated from a Human Mycetoma Case in Sudan.</title>
        <authorList>
            <person name="Smit S."/>
            <person name="Derks M.F."/>
            <person name="Bervoets S."/>
            <person name="Fahal A."/>
            <person name="van Leeuwen W."/>
            <person name="van Belkum A."/>
            <person name="van de Sande W.W."/>
        </authorList>
    </citation>
    <scope>NUCLEOTIDE SEQUENCE [LARGE SCALE GENOMIC DNA]</scope>
    <source>
        <strain evidence="2">mm55</strain>
    </source>
</reference>
<protein>
    <submittedName>
        <fullName evidence="1">Uncharacterized protein</fullName>
    </submittedName>
</protein>
<proteinExistence type="predicted"/>
<dbReference type="Proteomes" id="UP000078237">
    <property type="component" value="Unassembled WGS sequence"/>
</dbReference>
<evidence type="ECO:0000313" key="1">
    <source>
        <dbReference type="EMBL" id="KXX82280.1"/>
    </source>
</evidence>
<sequence>MEPGYELPDQVEIDEESEEHVFAERPPTEAICVHISDELAFGKRKDDTIKSAIYILPKADITTKQETRAKVPLLTQKAAKVVSVGWKGIKAFTYAVGSFVDTVPYGHLRSKGRFH</sequence>
<keyword evidence="2" id="KW-1185">Reference proteome</keyword>
<dbReference type="EMBL" id="LCTW02000017">
    <property type="protein sequence ID" value="KXX82280.1"/>
    <property type="molecule type" value="Genomic_DNA"/>
</dbReference>
<evidence type="ECO:0000313" key="2">
    <source>
        <dbReference type="Proteomes" id="UP000078237"/>
    </source>
</evidence>
<dbReference type="VEuPathDB" id="FungiDB:MMYC01_202001"/>
<organism evidence="1 2">
    <name type="scientific">Madurella mycetomatis</name>
    <dbReference type="NCBI Taxonomy" id="100816"/>
    <lineage>
        <taxon>Eukaryota</taxon>
        <taxon>Fungi</taxon>
        <taxon>Dikarya</taxon>
        <taxon>Ascomycota</taxon>
        <taxon>Pezizomycotina</taxon>
        <taxon>Sordariomycetes</taxon>
        <taxon>Sordariomycetidae</taxon>
        <taxon>Sordariales</taxon>
        <taxon>Sordariales incertae sedis</taxon>
        <taxon>Madurella</taxon>
    </lineage>
</organism>
<gene>
    <name evidence="1" type="ORF">MMYC01_202001</name>
</gene>
<dbReference type="AlphaFoldDB" id="A0A175WGT6"/>
<accession>A0A175WGT6</accession>